<evidence type="ECO:0000256" key="2">
    <source>
        <dbReference type="ARBA" id="ARBA00023315"/>
    </source>
</evidence>
<protein>
    <recommendedName>
        <fullName evidence="3">N-acetyltransferase domain-containing protein</fullName>
    </recommendedName>
</protein>
<dbReference type="Pfam" id="PF00583">
    <property type="entry name" value="Acetyltransf_1"/>
    <property type="match status" value="1"/>
</dbReference>
<evidence type="ECO:0000256" key="1">
    <source>
        <dbReference type="ARBA" id="ARBA00022679"/>
    </source>
</evidence>
<evidence type="ECO:0000259" key="3">
    <source>
        <dbReference type="PROSITE" id="PS51186"/>
    </source>
</evidence>
<dbReference type="AlphaFoldDB" id="A0A2P7QQ15"/>
<comment type="caution">
    <text evidence="4">The sequence shown here is derived from an EMBL/GenBank/DDBJ whole genome shotgun (WGS) entry which is preliminary data.</text>
</comment>
<organism evidence="4 5">
    <name type="scientific">Zobellella taiwanensis</name>
    <dbReference type="NCBI Taxonomy" id="347535"/>
    <lineage>
        <taxon>Bacteria</taxon>
        <taxon>Pseudomonadati</taxon>
        <taxon>Pseudomonadota</taxon>
        <taxon>Gammaproteobacteria</taxon>
        <taxon>Aeromonadales</taxon>
        <taxon>Aeromonadaceae</taxon>
        <taxon>Zobellella</taxon>
    </lineage>
</organism>
<feature type="domain" description="N-acetyltransferase" evidence="3">
    <location>
        <begin position="9"/>
        <end position="167"/>
    </location>
</feature>
<dbReference type="EMBL" id="PXYH01000017">
    <property type="protein sequence ID" value="PSJ40030.1"/>
    <property type="molecule type" value="Genomic_DNA"/>
</dbReference>
<dbReference type="RefSeq" id="WP_106453982.1">
    <property type="nucleotide sequence ID" value="NZ_PXYH01000017.1"/>
</dbReference>
<dbReference type="InterPro" id="IPR050832">
    <property type="entry name" value="Bact_Acetyltransf"/>
</dbReference>
<dbReference type="InterPro" id="IPR016181">
    <property type="entry name" value="Acyl_CoA_acyltransferase"/>
</dbReference>
<gene>
    <name evidence="4" type="ORF">C7I36_12180</name>
</gene>
<proteinExistence type="predicted"/>
<name>A0A2P7QQ15_9GAMM</name>
<keyword evidence="1" id="KW-0808">Transferase</keyword>
<dbReference type="GO" id="GO:0016747">
    <property type="term" value="F:acyltransferase activity, transferring groups other than amino-acyl groups"/>
    <property type="evidence" value="ECO:0007669"/>
    <property type="project" value="InterPro"/>
</dbReference>
<evidence type="ECO:0000313" key="5">
    <source>
        <dbReference type="Proteomes" id="UP000242181"/>
    </source>
</evidence>
<evidence type="ECO:0000313" key="4">
    <source>
        <dbReference type="EMBL" id="PSJ40030.1"/>
    </source>
</evidence>
<keyword evidence="2" id="KW-0012">Acyltransferase</keyword>
<dbReference type="InterPro" id="IPR000182">
    <property type="entry name" value="GNAT_dom"/>
</dbReference>
<dbReference type="PANTHER" id="PTHR43877:SF2">
    <property type="entry name" value="AMINOALKYLPHOSPHONATE N-ACETYLTRANSFERASE-RELATED"/>
    <property type="match status" value="1"/>
</dbReference>
<accession>A0A2P7QQ15</accession>
<keyword evidence="5" id="KW-1185">Reference proteome</keyword>
<dbReference type="CDD" id="cd04301">
    <property type="entry name" value="NAT_SF"/>
    <property type="match status" value="1"/>
</dbReference>
<dbReference type="PANTHER" id="PTHR43877">
    <property type="entry name" value="AMINOALKYLPHOSPHONATE N-ACETYLTRANSFERASE-RELATED-RELATED"/>
    <property type="match status" value="1"/>
</dbReference>
<dbReference type="Gene3D" id="3.40.630.30">
    <property type="match status" value="1"/>
</dbReference>
<dbReference type="Proteomes" id="UP000242181">
    <property type="component" value="Unassembled WGS sequence"/>
</dbReference>
<dbReference type="OrthoDB" id="5419426at2"/>
<sequence>MTMNTCQRVRLRPLAATDNDAIARIIREVSAEYGLTADRGFSVADPQLDDLFGHYRASKGVYWVAEDAEGALLGGAGLGPVAGREDTVELQKMYLARTGRGMGLGRRLALHLLAEAEALGYRHCYLETTACLGEALALYRRLGFEPCGRLGDTGHNDCEITLMRPLTGHSSK</sequence>
<dbReference type="PROSITE" id="PS51186">
    <property type="entry name" value="GNAT"/>
    <property type="match status" value="1"/>
</dbReference>
<reference evidence="4 5" key="1">
    <citation type="submission" date="2018-03" db="EMBL/GenBank/DDBJ databases">
        <title>The draft genome of Zobellella taiwanensis JCM 13381.</title>
        <authorList>
            <person name="Liu L."/>
            <person name="Li L."/>
            <person name="Wang T."/>
            <person name="Zhang X."/>
            <person name="Liang L."/>
        </authorList>
    </citation>
    <scope>NUCLEOTIDE SEQUENCE [LARGE SCALE GENOMIC DNA]</scope>
    <source>
        <strain evidence="4 5">JCM 13381</strain>
    </source>
</reference>
<dbReference type="SUPFAM" id="SSF55729">
    <property type="entry name" value="Acyl-CoA N-acyltransferases (Nat)"/>
    <property type="match status" value="1"/>
</dbReference>